<protein>
    <submittedName>
        <fullName evidence="1">Uncharacterized protein</fullName>
    </submittedName>
</protein>
<dbReference type="AlphaFoldDB" id="X1NRR5"/>
<evidence type="ECO:0000313" key="1">
    <source>
        <dbReference type="EMBL" id="GAI21354.1"/>
    </source>
</evidence>
<sequence length="61" mass="6619">ILKYNPDLFEFELDPASGVVTTENLYSVSIADMTNGVAVGDACTILAWDGTNWTLSDITHL</sequence>
<organism evidence="1">
    <name type="scientific">marine sediment metagenome</name>
    <dbReference type="NCBI Taxonomy" id="412755"/>
    <lineage>
        <taxon>unclassified sequences</taxon>
        <taxon>metagenomes</taxon>
        <taxon>ecological metagenomes</taxon>
    </lineage>
</organism>
<accession>X1NRR5</accession>
<feature type="non-terminal residue" evidence="1">
    <location>
        <position position="1"/>
    </location>
</feature>
<reference evidence="1" key="1">
    <citation type="journal article" date="2014" name="Front. Microbiol.">
        <title>High frequency of phylogenetically diverse reductive dehalogenase-homologous genes in deep subseafloor sedimentary metagenomes.</title>
        <authorList>
            <person name="Kawai M."/>
            <person name="Futagami T."/>
            <person name="Toyoda A."/>
            <person name="Takaki Y."/>
            <person name="Nishi S."/>
            <person name="Hori S."/>
            <person name="Arai W."/>
            <person name="Tsubouchi T."/>
            <person name="Morono Y."/>
            <person name="Uchiyama I."/>
            <person name="Ito T."/>
            <person name="Fujiyama A."/>
            <person name="Inagaki F."/>
            <person name="Takami H."/>
        </authorList>
    </citation>
    <scope>NUCLEOTIDE SEQUENCE</scope>
    <source>
        <strain evidence="1">Expedition CK06-06</strain>
    </source>
</reference>
<name>X1NRR5_9ZZZZ</name>
<dbReference type="EMBL" id="BARV01017266">
    <property type="protein sequence ID" value="GAI21354.1"/>
    <property type="molecule type" value="Genomic_DNA"/>
</dbReference>
<gene>
    <name evidence="1" type="ORF">S06H3_29469</name>
</gene>
<comment type="caution">
    <text evidence="1">The sequence shown here is derived from an EMBL/GenBank/DDBJ whole genome shotgun (WGS) entry which is preliminary data.</text>
</comment>
<proteinExistence type="predicted"/>